<dbReference type="InterPro" id="IPR045389">
    <property type="entry name" value="DUF6522"/>
</dbReference>
<organism evidence="1 2">
    <name type="scientific">Aquamicrobium segne</name>
    <dbReference type="NCBI Taxonomy" id="469547"/>
    <lineage>
        <taxon>Bacteria</taxon>
        <taxon>Pseudomonadati</taxon>
        <taxon>Pseudomonadota</taxon>
        <taxon>Alphaproteobacteria</taxon>
        <taxon>Hyphomicrobiales</taxon>
        <taxon>Phyllobacteriaceae</taxon>
        <taxon>Aquamicrobium</taxon>
    </lineage>
</organism>
<accession>A0ABW0GUV0</accession>
<keyword evidence="2" id="KW-1185">Reference proteome</keyword>
<dbReference type="EMBL" id="JBHSLL010000012">
    <property type="protein sequence ID" value="MFC5385005.1"/>
    <property type="molecule type" value="Genomic_DNA"/>
</dbReference>
<evidence type="ECO:0000313" key="1">
    <source>
        <dbReference type="EMBL" id="MFC5385005.1"/>
    </source>
</evidence>
<comment type="caution">
    <text evidence="1">The sequence shown here is derived from an EMBL/GenBank/DDBJ whole genome shotgun (WGS) entry which is preliminary data.</text>
</comment>
<protein>
    <submittedName>
        <fullName evidence="1">DUF6522 family protein</fullName>
    </submittedName>
</protein>
<name>A0ABW0GUV0_9HYPH</name>
<dbReference type="Proteomes" id="UP001596016">
    <property type="component" value="Unassembled WGS sequence"/>
</dbReference>
<reference evidence="2" key="1">
    <citation type="journal article" date="2019" name="Int. J. Syst. Evol. Microbiol.">
        <title>The Global Catalogue of Microorganisms (GCM) 10K type strain sequencing project: providing services to taxonomists for standard genome sequencing and annotation.</title>
        <authorList>
            <consortium name="The Broad Institute Genomics Platform"/>
            <consortium name="The Broad Institute Genome Sequencing Center for Infectious Disease"/>
            <person name="Wu L."/>
            <person name="Ma J."/>
        </authorList>
    </citation>
    <scope>NUCLEOTIDE SEQUENCE [LARGE SCALE GENOMIC DNA]</scope>
    <source>
        <strain evidence="2">CGMCC 4.1415</strain>
    </source>
</reference>
<dbReference type="Pfam" id="PF20132">
    <property type="entry name" value="DUF6522"/>
    <property type="match status" value="1"/>
</dbReference>
<gene>
    <name evidence="1" type="ORF">ACFPLB_03395</name>
</gene>
<sequence length="96" mass="10707">MTRDAAQMVILRDAAGEFTLDAEFLAGHFDWPVEALRNYMRRGMVASTVERGEGEDEGRWRLSVRCGNRRWQAIVNETGAILSEQIEIVPLQAGGG</sequence>
<evidence type="ECO:0000313" key="2">
    <source>
        <dbReference type="Proteomes" id="UP001596016"/>
    </source>
</evidence>
<dbReference type="RefSeq" id="WP_378227863.1">
    <property type="nucleotide sequence ID" value="NZ_JBHSLL010000012.1"/>
</dbReference>
<proteinExistence type="predicted"/>